<accession>W3WNM7</accession>
<gene>
    <name evidence="3" type="ORF">PFICI_12407</name>
</gene>
<name>W3WNM7_PESFW</name>
<feature type="region of interest" description="Disordered" evidence="1">
    <location>
        <begin position="28"/>
        <end position="151"/>
    </location>
</feature>
<proteinExistence type="predicted"/>
<dbReference type="GeneID" id="19277420"/>
<protein>
    <recommendedName>
        <fullName evidence="5">VWFD domain-containing protein</fullName>
    </recommendedName>
</protein>
<dbReference type="eggNOG" id="ENOG502STSC">
    <property type="taxonomic scope" value="Eukaryota"/>
</dbReference>
<dbReference type="EMBL" id="KI912118">
    <property type="protein sequence ID" value="ETS75463.1"/>
    <property type="molecule type" value="Genomic_DNA"/>
</dbReference>
<dbReference type="AlphaFoldDB" id="W3WNM7"/>
<evidence type="ECO:0000256" key="2">
    <source>
        <dbReference type="SAM" id="SignalP"/>
    </source>
</evidence>
<dbReference type="HOGENOM" id="CLU_516882_0_0_1"/>
<evidence type="ECO:0008006" key="5">
    <source>
        <dbReference type="Google" id="ProtNLM"/>
    </source>
</evidence>
<feature type="signal peptide" evidence="2">
    <location>
        <begin position="1"/>
        <end position="22"/>
    </location>
</feature>
<keyword evidence="2" id="KW-0732">Signal</keyword>
<evidence type="ECO:0000313" key="4">
    <source>
        <dbReference type="Proteomes" id="UP000030651"/>
    </source>
</evidence>
<feature type="chain" id="PRO_5004833765" description="VWFD domain-containing protein" evidence="2">
    <location>
        <begin position="23"/>
        <end position="527"/>
    </location>
</feature>
<evidence type="ECO:0000313" key="3">
    <source>
        <dbReference type="EMBL" id="ETS75463.1"/>
    </source>
</evidence>
<sequence length="527" mass="53522">MRITSSAVNSFCLSLFFHSSSGQRYPGDYPVQGYPVGNPYPHPAPHGNPYHHPGPHDNPYYHYPQGSRPSGRPGPPGYGQSPIPVESGTASDTTSSSLSGTDAPAQTQTGTISTSSGTPADSSVASSVPSATLTSLPPDTISSVSTTTPTSSTVARNASAFVIVSPTYCPPSIRPTGVPISQSDANFSASHEGLQYQQFPNSQFILKNDSGEPFYLDLSTPTQLIVEDADGYMLILYENGTYNAFAGACELEIIGSWPSPGSSPTGRKRDMTIRRQAGSALCSDIQFFCNKNLGKAVLAVGGGLACAAIAKQVGAEIGGAVGFLGNLLGPEVGLPTTLVGAAVGGQLGGFLAGKYGQVLCANAATYLGSELCSACPPPSNCGPGTISCNGKPCQDILSDPSNCGACGNVCPSGKCRNGQCTAPVCAGSTCDSLPSCGSDCFCFATAGSTGFCGPSVACSPLADCVSDFDCGQGLVCATGTCCGRNVCLQSCGVGSARRDTSIAANASELYTAGQGGVAGRNIPRLFE</sequence>
<evidence type="ECO:0000256" key="1">
    <source>
        <dbReference type="SAM" id="MobiDB-lite"/>
    </source>
</evidence>
<dbReference type="Proteomes" id="UP000030651">
    <property type="component" value="Unassembled WGS sequence"/>
</dbReference>
<feature type="compositionally biased region" description="Low complexity" evidence="1">
    <location>
        <begin position="47"/>
        <end position="71"/>
    </location>
</feature>
<dbReference type="InParanoid" id="W3WNM7"/>
<keyword evidence="4" id="KW-1185">Reference proteome</keyword>
<dbReference type="OMA" id="ITTDACG"/>
<dbReference type="KEGG" id="pfy:PFICI_12407"/>
<feature type="compositionally biased region" description="Low complexity" evidence="1">
    <location>
        <begin position="78"/>
        <end position="151"/>
    </location>
</feature>
<dbReference type="OrthoDB" id="5076308at2759"/>
<organism evidence="3 4">
    <name type="scientific">Pestalotiopsis fici (strain W106-1 / CGMCC3.15140)</name>
    <dbReference type="NCBI Taxonomy" id="1229662"/>
    <lineage>
        <taxon>Eukaryota</taxon>
        <taxon>Fungi</taxon>
        <taxon>Dikarya</taxon>
        <taxon>Ascomycota</taxon>
        <taxon>Pezizomycotina</taxon>
        <taxon>Sordariomycetes</taxon>
        <taxon>Xylariomycetidae</taxon>
        <taxon>Amphisphaeriales</taxon>
        <taxon>Sporocadaceae</taxon>
        <taxon>Pestalotiopsis</taxon>
    </lineage>
</organism>
<dbReference type="RefSeq" id="XP_007839179.1">
    <property type="nucleotide sequence ID" value="XM_007840988.1"/>
</dbReference>
<reference evidence="4" key="1">
    <citation type="journal article" date="2015" name="BMC Genomics">
        <title>Genomic and transcriptomic analysis of the endophytic fungus Pestalotiopsis fici reveals its lifestyle and high potential for synthesis of natural products.</title>
        <authorList>
            <person name="Wang X."/>
            <person name="Zhang X."/>
            <person name="Liu L."/>
            <person name="Xiang M."/>
            <person name="Wang W."/>
            <person name="Sun X."/>
            <person name="Che Y."/>
            <person name="Guo L."/>
            <person name="Liu G."/>
            <person name="Guo L."/>
            <person name="Wang C."/>
            <person name="Yin W.B."/>
            <person name="Stadler M."/>
            <person name="Zhang X."/>
            <person name="Liu X."/>
        </authorList>
    </citation>
    <scope>NUCLEOTIDE SEQUENCE [LARGE SCALE GENOMIC DNA]</scope>
    <source>
        <strain evidence="4">W106-1 / CGMCC3.15140</strain>
    </source>
</reference>
<dbReference type="STRING" id="1229662.W3WNM7"/>